<dbReference type="AlphaFoldDB" id="J0ZC75"/>
<gene>
    <name evidence="5" type="ORF">MCY_01064</name>
</gene>
<name>J0ZC75_9HYPH</name>
<accession>J0ZC75</accession>
<comment type="caution">
    <text evidence="5">The sequence shown here is derived from an EMBL/GenBank/DDBJ whole genome shotgun (WGS) entry which is preliminary data.</text>
</comment>
<feature type="domain" description="Aspartate/ornithine carbamoyltransferase Asp/Orn-binding" evidence="4">
    <location>
        <begin position="11"/>
        <end position="69"/>
    </location>
</feature>
<dbReference type="STRING" id="1094556.MCY_01064"/>
<dbReference type="GO" id="GO:0004585">
    <property type="term" value="F:ornithine carbamoyltransferase activity"/>
    <property type="evidence" value="ECO:0007669"/>
    <property type="project" value="TreeGrafter"/>
</dbReference>
<dbReference type="PRINTS" id="PR00100">
    <property type="entry name" value="AOTCASE"/>
</dbReference>
<keyword evidence="6" id="KW-1185">Reference proteome</keyword>
<evidence type="ECO:0000256" key="1">
    <source>
        <dbReference type="ARBA" id="ARBA00003822"/>
    </source>
</evidence>
<dbReference type="Pfam" id="PF00185">
    <property type="entry name" value="OTCace"/>
    <property type="match status" value="1"/>
</dbReference>
<dbReference type="InterPro" id="IPR036901">
    <property type="entry name" value="Asp/Orn_carbamoylTrfase_sf"/>
</dbReference>
<dbReference type="PANTHER" id="PTHR45753:SF3">
    <property type="entry name" value="ORNITHINE TRANSCARBAMYLASE, MITOCHONDRIAL"/>
    <property type="match status" value="1"/>
</dbReference>
<dbReference type="HOGENOM" id="CLU_177018_1_0_5"/>
<dbReference type="InterPro" id="IPR006131">
    <property type="entry name" value="Asp_carbamoyltransf_Asp/Orn-bd"/>
</dbReference>
<dbReference type="PANTHER" id="PTHR45753">
    <property type="entry name" value="ORNITHINE CARBAMOYLTRANSFERASE, MITOCHONDRIAL"/>
    <property type="match status" value="1"/>
</dbReference>
<comment type="function">
    <text evidence="1">Reversibly catalyzes the transfer of the carbamoyl group from carbamoyl phosphate (CP) to the N(epsilon) atom of ornithine (ORN) to produce L-citrulline.</text>
</comment>
<protein>
    <recommendedName>
        <fullName evidence="4">Aspartate/ornithine carbamoyltransferase Asp/Orn-binding domain-containing protein</fullName>
    </recommendedName>
</protein>
<dbReference type="Proteomes" id="UP000001077">
    <property type="component" value="Unassembled WGS sequence"/>
</dbReference>
<dbReference type="GO" id="GO:0016597">
    <property type="term" value="F:amino acid binding"/>
    <property type="evidence" value="ECO:0007669"/>
    <property type="project" value="InterPro"/>
</dbReference>
<dbReference type="InterPro" id="IPR006130">
    <property type="entry name" value="Asp/Orn_carbamoylTrfase"/>
</dbReference>
<reference evidence="5 6" key="1">
    <citation type="submission" date="2012-03" db="EMBL/GenBank/DDBJ databases">
        <title>The Genome Sequence of Bartonella rattimassiliensis 15908.</title>
        <authorList>
            <consortium name="The Broad Institute Genome Sequencing Platform"/>
            <consortium name="The Broad Institute Genome Sequencing Center for Infectious Disease"/>
            <person name="Feldgarden M."/>
            <person name="Kirby J."/>
            <person name="Kosoy M."/>
            <person name="Birtles R."/>
            <person name="Probert W.S."/>
            <person name="Chiaraviglio L."/>
            <person name="Young S.K."/>
            <person name="Zeng Q."/>
            <person name="Gargeya S."/>
            <person name="Fitzgerald M."/>
            <person name="Haas B."/>
            <person name="Abouelleil A."/>
            <person name="Alvarado L."/>
            <person name="Arachchi H.M."/>
            <person name="Berlin A."/>
            <person name="Chapman S.B."/>
            <person name="Gearin G."/>
            <person name="Goldberg J."/>
            <person name="Griggs A."/>
            <person name="Gujja S."/>
            <person name="Hansen M."/>
            <person name="Heiman D."/>
            <person name="Howarth C."/>
            <person name="Larimer J."/>
            <person name="Lui A."/>
            <person name="MacDonald P.J.P."/>
            <person name="McCowen C."/>
            <person name="Montmayeur A."/>
            <person name="Murphy C."/>
            <person name="Neiman D."/>
            <person name="Pearson M."/>
            <person name="Priest M."/>
            <person name="Roberts A."/>
            <person name="Saif S."/>
            <person name="Shea T."/>
            <person name="Sisk P."/>
            <person name="Stolte C."/>
            <person name="Sykes S."/>
            <person name="Wortman J."/>
            <person name="Nusbaum C."/>
            <person name="Birren B."/>
        </authorList>
    </citation>
    <scope>NUCLEOTIDE SEQUENCE [LARGE SCALE GENOMIC DNA]</scope>
    <source>
        <strain evidence="5 6">15908</strain>
    </source>
</reference>
<evidence type="ECO:0000256" key="3">
    <source>
        <dbReference type="RuleBase" id="RU003634"/>
    </source>
</evidence>
<evidence type="ECO:0000313" key="5">
    <source>
        <dbReference type="EMBL" id="EJF85503.1"/>
    </source>
</evidence>
<dbReference type="EMBL" id="AILY01000022">
    <property type="protein sequence ID" value="EJF85503.1"/>
    <property type="molecule type" value="Genomic_DNA"/>
</dbReference>
<keyword evidence="2 3" id="KW-0808">Transferase</keyword>
<proteinExistence type="inferred from homology"/>
<evidence type="ECO:0000313" key="6">
    <source>
        <dbReference type="Proteomes" id="UP000001077"/>
    </source>
</evidence>
<evidence type="ECO:0000259" key="4">
    <source>
        <dbReference type="Pfam" id="PF00185"/>
    </source>
</evidence>
<dbReference type="SUPFAM" id="SSF53671">
    <property type="entry name" value="Aspartate/ornithine carbamoyltransferase"/>
    <property type="match status" value="1"/>
</dbReference>
<dbReference type="Gene3D" id="3.40.50.1370">
    <property type="entry name" value="Aspartate/ornithine carbamoyltransferase"/>
    <property type="match status" value="1"/>
</dbReference>
<dbReference type="GO" id="GO:0019240">
    <property type="term" value="P:citrulline biosynthetic process"/>
    <property type="evidence" value="ECO:0007669"/>
    <property type="project" value="TreeGrafter"/>
</dbReference>
<evidence type="ECO:0000256" key="2">
    <source>
        <dbReference type="ARBA" id="ARBA00022679"/>
    </source>
</evidence>
<dbReference type="GO" id="GO:0042450">
    <property type="term" value="P:L-arginine biosynthetic process via ornithine"/>
    <property type="evidence" value="ECO:0007669"/>
    <property type="project" value="TreeGrafter"/>
</dbReference>
<sequence>MLAVILFFRLSQINETFMKLIKPDSIFMHCLPAYHGEKVVDTVINRLHSIVFDEAENRIHTQKTILSWCLQDAFFSSK</sequence>
<comment type="similarity">
    <text evidence="3">Belongs to the aspartate/ornithine carbamoyltransferase superfamily.</text>
</comment>
<dbReference type="PATRIC" id="fig|1094556.3.peg.1219"/>
<organism evidence="5 6">
    <name type="scientific">Bartonella rattimassiliensis 15908</name>
    <dbReference type="NCBI Taxonomy" id="1094556"/>
    <lineage>
        <taxon>Bacteria</taxon>
        <taxon>Pseudomonadati</taxon>
        <taxon>Pseudomonadota</taxon>
        <taxon>Alphaproteobacteria</taxon>
        <taxon>Hyphomicrobiales</taxon>
        <taxon>Bartonellaceae</taxon>
        <taxon>Bartonella</taxon>
    </lineage>
</organism>
<dbReference type="eggNOG" id="COG0078">
    <property type="taxonomic scope" value="Bacteria"/>
</dbReference>